<proteinExistence type="predicted"/>
<reference evidence="4 5" key="1">
    <citation type="submission" date="2015-11" db="EMBL/GenBank/DDBJ databases">
        <title>Genome Sequence of Bacillus simplex strain VanAntwerpen2.</title>
        <authorList>
            <person name="Couger M.B."/>
        </authorList>
    </citation>
    <scope>NUCLEOTIDE SEQUENCE [LARGE SCALE GENOMIC DNA]</scope>
    <source>
        <strain evidence="4 5">VanAntwerpen02</strain>
    </source>
</reference>
<evidence type="ECO:0000259" key="3">
    <source>
        <dbReference type="PROSITE" id="PS51186"/>
    </source>
</evidence>
<dbReference type="GO" id="GO:0016747">
    <property type="term" value="F:acyltransferase activity, transferring groups other than amino-acyl groups"/>
    <property type="evidence" value="ECO:0007669"/>
    <property type="project" value="InterPro"/>
</dbReference>
<keyword evidence="5" id="KW-1185">Reference proteome</keyword>
<keyword evidence="2" id="KW-0012">Acyltransferase</keyword>
<dbReference type="CDD" id="cd04301">
    <property type="entry name" value="NAT_SF"/>
    <property type="match status" value="1"/>
</dbReference>
<dbReference type="PROSITE" id="PS51186">
    <property type="entry name" value="GNAT"/>
    <property type="match status" value="1"/>
</dbReference>
<protein>
    <submittedName>
        <fullName evidence="4">GNAT family acetyltransferase</fullName>
    </submittedName>
</protein>
<evidence type="ECO:0000256" key="1">
    <source>
        <dbReference type="ARBA" id="ARBA00022679"/>
    </source>
</evidence>
<dbReference type="AlphaFoldDB" id="A0A109MZD8"/>
<comment type="caution">
    <text evidence="4">The sequence shown here is derived from an EMBL/GenBank/DDBJ whole genome shotgun (WGS) entry which is preliminary data.</text>
</comment>
<accession>A0A109MZD8</accession>
<evidence type="ECO:0000313" key="4">
    <source>
        <dbReference type="EMBL" id="KWW20653.1"/>
    </source>
</evidence>
<dbReference type="PANTHER" id="PTHR43072">
    <property type="entry name" value="N-ACETYLTRANSFERASE"/>
    <property type="match status" value="1"/>
</dbReference>
<keyword evidence="1 4" id="KW-0808">Transferase</keyword>
<dbReference type="Gene3D" id="3.40.630.30">
    <property type="match status" value="1"/>
</dbReference>
<evidence type="ECO:0000256" key="2">
    <source>
        <dbReference type="ARBA" id="ARBA00023315"/>
    </source>
</evidence>
<dbReference type="EMBL" id="LNNH01000014">
    <property type="protein sequence ID" value="KWW20653.1"/>
    <property type="molecule type" value="Genomic_DNA"/>
</dbReference>
<evidence type="ECO:0000313" key="5">
    <source>
        <dbReference type="Proteomes" id="UP000064189"/>
    </source>
</evidence>
<dbReference type="PANTHER" id="PTHR43072:SF23">
    <property type="entry name" value="UPF0039 PROTEIN C11D3.02C"/>
    <property type="match status" value="1"/>
</dbReference>
<dbReference type="Pfam" id="PF00583">
    <property type="entry name" value="Acetyltransf_1"/>
    <property type="match status" value="1"/>
</dbReference>
<dbReference type="Proteomes" id="UP000064189">
    <property type="component" value="Unassembled WGS sequence"/>
</dbReference>
<dbReference type="RefSeq" id="WP_061141878.1">
    <property type="nucleotide sequence ID" value="NZ_LNNH01000014.1"/>
</dbReference>
<dbReference type="SUPFAM" id="SSF55729">
    <property type="entry name" value="Acyl-CoA N-acyltransferases (Nat)"/>
    <property type="match status" value="1"/>
</dbReference>
<dbReference type="InterPro" id="IPR000182">
    <property type="entry name" value="GNAT_dom"/>
</dbReference>
<name>A0A109MZD8_9BACI</name>
<gene>
    <name evidence="4" type="ORF">AS888_17925</name>
</gene>
<dbReference type="InterPro" id="IPR016181">
    <property type="entry name" value="Acyl_CoA_acyltransferase"/>
</dbReference>
<feature type="domain" description="N-acetyltransferase" evidence="3">
    <location>
        <begin position="2"/>
        <end position="150"/>
    </location>
</feature>
<organism evidence="4 5">
    <name type="scientific">Peribacillus simplex</name>
    <dbReference type="NCBI Taxonomy" id="1478"/>
    <lineage>
        <taxon>Bacteria</taxon>
        <taxon>Bacillati</taxon>
        <taxon>Bacillota</taxon>
        <taxon>Bacilli</taxon>
        <taxon>Bacillales</taxon>
        <taxon>Bacillaceae</taxon>
        <taxon>Peribacillus</taxon>
    </lineage>
</organism>
<sequence length="150" mass="17058">MVTFRNAETTDLSEIVKMLADDVLGQERERYENPLPESYIDAFQSIDSDQNNELIVACLDGRIVGVQQITFTPYLTHQGGWRATIEGVRTVASERGKGIGSQLIQYAIERAKARECFIIQLTTDKKREDSLRFYERLGFTATHEGLKLKL</sequence>